<dbReference type="Pfam" id="PF07506">
    <property type="entry name" value="RepB"/>
    <property type="match status" value="1"/>
</dbReference>
<dbReference type="Gene3D" id="3.90.1530.30">
    <property type="match status" value="1"/>
</dbReference>
<dbReference type="RefSeq" id="WP_079601058.1">
    <property type="nucleotide sequence ID" value="NZ_LT670817.1"/>
</dbReference>
<protein>
    <submittedName>
        <fullName evidence="2">Chromosome partitioning protein, ParB family</fullName>
    </submittedName>
</protein>
<evidence type="ECO:0000313" key="3">
    <source>
        <dbReference type="Proteomes" id="UP000189796"/>
    </source>
</evidence>
<organism evidence="2 3">
    <name type="scientific">Bradyrhizobium erythrophlei</name>
    <dbReference type="NCBI Taxonomy" id="1437360"/>
    <lineage>
        <taxon>Bacteria</taxon>
        <taxon>Pseudomonadati</taxon>
        <taxon>Pseudomonadota</taxon>
        <taxon>Alphaproteobacteria</taxon>
        <taxon>Hyphomicrobiales</taxon>
        <taxon>Nitrobacteraceae</taxon>
        <taxon>Bradyrhizobium</taxon>
    </lineage>
</organism>
<dbReference type="InterPro" id="IPR050336">
    <property type="entry name" value="Chromosome_partition/occlusion"/>
</dbReference>
<proteinExistence type="predicted"/>
<gene>
    <name evidence="2" type="ORF">SAMN05443248_1971</name>
</gene>
<dbReference type="PANTHER" id="PTHR33375">
    <property type="entry name" value="CHROMOSOME-PARTITIONING PROTEIN PARB-RELATED"/>
    <property type="match status" value="1"/>
</dbReference>
<dbReference type="GO" id="GO:0005694">
    <property type="term" value="C:chromosome"/>
    <property type="evidence" value="ECO:0007669"/>
    <property type="project" value="TreeGrafter"/>
</dbReference>
<dbReference type="InterPro" id="IPR036086">
    <property type="entry name" value="ParB/Sulfiredoxin_sf"/>
</dbReference>
<dbReference type="SMART" id="SM00470">
    <property type="entry name" value="ParB"/>
    <property type="match status" value="1"/>
</dbReference>
<dbReference type="Pfam" id="PF02195">
    <property type="entry name" value="ParB_N"/>
    <property type="match status" value="1"/>
</dbReference>
<dbReference type="Proteomes" id="UP000189796">
    <property type="component" value="Chromosome I"/>
</dbReference>
<evidence type="ECO:0000313" key="2">
    <source>
        <dbReference type="EMBL" id="SHG56423.1"/>
    </source>
</evidence>
<dbReference type="InterPro" id="IPR003115">
    <property type="entry name" value="ParB_N"/>
</dbReference>
<dbReference type="InterPro" id="IPR011111">
    <property type="entry name" value="Plasmid_RepB"/>
</dbReference>
<dbReference type="SUPFAM" id="SSF110849">
    <property type="entry name" value="ParB/Sulfiredoxin"/>
    <property type="match status" value="1"/>
</dbReference>
<dbReference type="AlphaFoldDB" id="A0A1M5KW81"/>
<dbReference type="SUPFAM" id="SSF109709">
    <property type="entry name" value="KorB DNA-binding domain-like"/>
    <property type="match status" value="1"/>
</dbReference>
<dbReference type="Gene3D" id="1.10.10.2830">
    <property type="match status" value="1"/>
</dbReference>
<accession>A0A1M5KW81</accession>
<sequence>MDSVQSIEIIPVNAIDVVNPRVRNRRIFKEIVTSVAELGLKRPITVKRKQLEGEQRYDLVCGQGRLEAYQSLGQREIPAIVVSASDEDSAIMSLVENCARRQHRAIDLLHDIEGLKSRGYEFEEIARKTGLTVEYVRGVASLLEHGEHRLLRAVEAGQVPVSVAVLIAQAEDSEVQNVLQQAYEEKLLRGQRLMAAKKLIEQRRRRGKGYKTGPRRVDGGSISSNALLRAYRQDVDRKKVLIRKSNSTKSRLVFILEALRKLLAEPDFVTILETEKLDTLPKNIALRLQGQG</sequence>
<dbReference type="OrthoDB" id="248048at2"/>
<feature type="domain" description="ParB-like N-terminal" evidence="1">
    <location>
        <begin position="8"/>
        <end position="98"/>
    </location>
</feature>
<reference evidence="2 3" key="1">
    <citation type="submission" date="2016-11" db="EMBL/GenBank/DDBJ databases">
        <authorList>
            <person name="Jaros S."/>
            <person name="Januszkiewicz K."/>
            <person name="Wedrychowicz H."/>
        </authorList>
    </citation>
    <scope>NUCLEOTIDE SEQUENCE [LARGE SCALE GENOMIC DNA]</scope>
    <source>
        <strain evidence="2 3">GAS138</strain>
    </source>
</reference>
<dbReference type="EMBL" id="LT670817">
    <property type="protein sequence ID" value="SHG56423.1"/>
    <property type="molecule type" value="Genomic_DNA"/>
</dbReference>
<dbReference type="PANTHER" id="PTHR33375:SF1">
    <property type="entry name" value="CHROMOSOME-PARTITIONING PROTEIN PARB-RELATED"/>
    <property type="match status" value="1"/>
</dbReference>
<dbReference type="GO" id="GO:0007059">
    <property type="term" value="P:chromosome segregation"/>
    <property type="evidence" value="ECO:0007669"/>
    <property type="project" value="TreeGrafter"/>
</dbReference>
<name>A0A1M5KW81_9BRAD</name>
<evidence type="ECO:0000259" key="1">
    <source>
        <dbReference type="SMART" id="SM00470"/>
    </source>
</evidence>
<dbReference type="CDD" id="cd16411">
    <property type="entry name" value="ParB_N_like"/>
    <property type="match status" value="1"/>
</dbReference>